<dbReference type="Proteomes" id="UP000030665">
    <property type="component" value="Unassembled WGS sequence"/>
</dbReference>
<sequence length="391" mass="43911">MAQASKKCGQYSSEYLHFGFAVMPGTEHLPVCLLCERVFLNESMKPSRLKRHLIRRHPNMSNKDVSYYRALREKVVTGISAVLAAERNPGVVPCVWDVYRYGPSDEETQSAANSQTRRPASASYLDRAQHSTGEFDCIYDISIEKENLLNDKSSLRTYIHDVCDSLNCVDVLAVFVHAPAVHTAHGLSLLLGDAEEEEIYNLLELLDDLADCQAKQVYLILDHSYSGAAVEALASSTRHNNVIAVSSAKAYQSSWKGEFTRAFLEKSEVHDCFEDSFQVLYLWMVSITEHLSLCQLAKGLTRHSEPTIRYPGNWKNDKTMAGAPCHNSLFYNEKSVSENYVGCQNVPTAVWFSGRNPARSSKLHDSIGKQSTARSKQTFIVEHDQHNEHLS</sequence>
<evidence type="ECO:0008006" key="3">
    <source>
        <dbReference type="Google" id="ProtNLM"/>
    </source>
</evidence>
<dbReference type="PANTHER" id="PTHR35842">
    <property type="entry name" value="SI:CH211-67E16.11"/>
    <property type="match status" value="1"/>
</dbReference>
<evidence type="ECO:0000313" key="1">
    <source>
        <dbReference type="EMBL" id="CDW59640.1"/>
    </source>
</evidence>
<reference evidence="1" key="2">
    <citation type="submission" date="2014-03" db="EMBL/GenBank/DDBJ databases">
        <title>The whipworm genome and dual-species transcriptomics of an intimate host-pathogen interaction.</title>
        <authorList>
            <person name="Foth B.J."/>
            <person name="Tsai I.J."/>
            <person name="Reid A.J."/>
            <person name="Bancroft A.J."/>
            <person name="Nichol S."/>
            <person name="Tracey A."/>
            <person name="Holroyd N."/>
            <person name="Cotton J.A."/>
            <person name="Stanley E.J."/>
            <person name="Zarowiecki M."/>
            <person name="Liu J.Z."/>
            <person name="Huckvale T."/>
            <person name="Cooper P.J."/>
            <person name="Grencis R.K."/>
            <person name="Berriman M."/>
        </authorList>
    </citation>
    <scope>NUCLEOTIDE SEQUENCE [LARGE SCALE GENOMIC DNA]</scope>
</reference>
<dbReference type="OrthoDB" id="10068674at2759"/>
<protein>
    <recommendedName>
        <fullName evidence="3">BED-type domain-containing protein</fullName>
    </recommendedName>
</protein>
<accession>A0A077ZM11</accession>
<keyword evidence="2" id="KW-1185">Reference proteome</keyword>
<dbReference type="PANTHER" id="PTHR35842:SF1">
    <property type="entry name" value="SI:CH211-67E16.11"/>
    <property type="match status" value="1"/>
</dbReference>
<organism evidence="1 2">
    <name type="scientific">Trichuris trichiura</name>
    <name type="common">Whipworm</name>
    <name type="synonym">Trichocephalus trichiurus</name>
    <dbReference type="NCBI Taxonomy" id="36087"/>
    <lineage>
        <taxon>Eukaryota</taxon>
        <taxon>Metazoa</taxon>
        <taxon>Ecdysozoa</taxon>
        <taxon>Nematoda</taxon>
        <taxon>Enoplea</taxon>
        <taxon>Dorylaimia</taxon>
        <taxon>Trichinellida</taxon>
        <taxon>Trichuridae</taxon>
        <taxon>Trichuris</taxon>
    </lineage>
</organism>
<dbReference type="EMBL" id="HG806665">
    <property type="protein sequence ID" value="CDW59640.1"/>
    <property type="molecule type" value="Genomic_DNA"/>
</dbReference>
<reference evidence="1" key="1">
    <citation type="submission" date="2014-01" db="EMBL/GenBank/DDBJ databases">
        <authorList>
            <person name="Aslett M."/>
        </authorList>
    </citation>
    <scope>NUCLEOTIDE SEQUENCE</scope>
</reference>
<gene>
    <name evidence="1" type="ORF">TTRE_0000797801</name>
</gene>
<evidence type="ECO:0000313" key="2">
    <source>
        <dbReference type="Proteomes" id="UP000030665"/>
    </source>
</evidence>
<dbReference type="AlphaFoldDB" id="A0A077ZM11"/>
<name>A0A077ZM11_TRITR</name>
<dbReference type="STRING" id="36087.A0A077ZM11"/>
<proteinExistence type="predicted"/>